<gene>
    <name evidence="7" type="ORF">MKP09_10950</name>
</gene>
<dbReference type="Pfam" id="PF04542">
    <property type="entry name" value="Sigma70_r2"/>
    <property type="match status" value="1"/>
</dbReference>
<keyword evidence="8" id="KW-1185">Reference proteome</keyword>
<dbReference type="InterPro" id="IPR013325">
    <property type="entry name" value="RNA_pol_sigma_r2"/>
</dbReference>
<evidence type="ECO:0000256" key="4">
    <source>
        <dbReference type="ARBA" id="ARBA00023163"/>
    </source>
</evidence>
<accession>A0ABS9SJ52</accession>
<dbReference type="InterPro" id="IPR036388">
    <property type="entry name" value="WH-like_DNA-bd_sf"/>
</dbReference>
<name>A0ABS9SJ52_9BACT</name>
<evidence type="ECO:0000256" key="2">
    <source>
        <dbReference type="ARBA" id="ARBA00023015"/>
    </source>
</evidence>
<dbReference type="InterPro" id="IPR013249">
    <property type="entry name" value="RNA_pol_sigma70_r4_t2"/>
</dbReference>
<dbReference type="EMBL" id="JAKWBL010000001">
    <property type="protein sequence ID" value="MCH5598392.1"/>
    <property type="molecule type" value="Genomic_DNA"/>
</dbReference>
<dbReference type="NCBIfam" id="TIGR02937">
    <property type="entry name" value="sigma70-ECF"/>
    <property type="match status" value="1"/>
</dbReference>
<dbReference type="InterPro" id="IPR013324">
    <property type="entry name" value="RNA_pol_sigma_r3/r4-like"/>
</dbReference>
<dbReference type="PANTHER" id="PTHR43133:SF46">
    <property type="entry name" value="RNA POLYMERASE SIGMA-70 FACTOR ECF SUBFAMILY"/>
    <property type="match status" value="1"/>
</dbReference>
<dbReference type="RefSeq" id="WP_240828852.1">
    <property type="nucleotide sequence ID" value="NZ_JAKWBL010000001.1"/>
</dbReference>
<feature type="domain" description="RNA polymerase sigma factor 70 region 4 type 2" evidence="6">
    <location>
        <begin position="122"/>
        <end position="171"/>
    </location>
</feature>
<sequence length="195" mass="22331">MKATSVFSDIEPELLIQLQRDSRKAFEKLYAHYFNPVYRNAYKLLRDADGAADIVQETFLRLWENRSKINATVPLGGWLFVVSYNKAVNELKKKLRQSKLNNVTASEIFFERSDAGYQTQSELLEEAIAHLSPQKKNVFVLCKIYGNTYDEAAEKLNISKYTVKEYLSAAVSTVKRYVDQHATTAYCAILLSQLI</sequence>
<dbReference type="SUPFAM" id="SSF88659">
    <property type="entry name" value="Sigma3 and sigma4 domains of RNA polymerase sigma factors"/>
    <property type="match status" value="1"/>
</dbReference>
<dbReference type="Gene3D" id="1.10.1740.10">
    <property type="match status" value="1"/>
</dbReference>
<dbReference type="SUPFAM" id="SSF88946">
    <property type="entry name" value="Sigma2 domain of RNA polymerase sigma factors"/>
    <property type="match status" value="1"/>
</dbReference>
<organism evidence="7 8">
    <name type="scientific">Niabella ginsengisoli</name>
    <dbReference type="NCBI Taxonomy" id="522298"/>
    <lineage>
        <taxon>Bacteria</taxon>
        <taxon>Pseudomonadati</taxon>
        <taxon>Bacteroidota</taxon>
        <taxon>Chitinophagia</taxon>
        <taxon>Chitinophagales</taxon>
        <taxon>Chitinophagaceae</taxon>
        <taxon>Niabella</taxon>
    </lineage>
</organism>
<dbReference type="InterPro" id="IPR014284">
    <property type="entry name" value="RNA_pol_sigma-70_dom"/>
</dbReference>
<dbReference type="PANTHER" id="PTHR43133">
    <property type="entry name" value="RNA POLYMERASE ECF-TYPE SIGMA FACTO"/>
    <property type="match status" value="1"/>
</dbReference>
<evidence type="ECO:0000256" key="3">
    <source>
        <dbReference type="ARBA" id="ARBA00023082"/>
    </source>
</evidence>
<evidence type="ECO:0000256" key="1">
    <source>
        <dbReference type="ARBA" id="ARBA00010641"/>
    </source>
</evidence>
<protein>
    <submittedName>
        <fullName evidence="7">RNA polymerase sigma factor</fullName>
    </submittedName>
</protein>
<evidence type="ECO:0000259" key="6">
    <source>
        <dbReference type="Pfam" id="PF08281"/>
    </source>
</evidence>
<keyword evidence="3" id="KW-0731">Sigma factor</keyword>
<feature type="domain" description="RNA polymerase sigma-70 region 2" evidence="5">
    <location>
        <begin position="29"/>
        <end position="94"/>
    </location>
</feature>
<dbReference type="Gene3D" id="1.10.10.10">
    <property type="entry name" value="Winged helix-like DNA-binding domain superfamily/Winged helix DNA-binding domain"/>
    <property type="match status" value="1"/>
</dbReference>
<evidence type="ECO:0000259" key="5">
    <source>
        <dbReference type="Pfam" id="PF04542"/>
    </source>
</evidence>
<keyword evidence="2" id="KW-0805">Transcription regulation</keyword>
<dbReference type="InterPro" id="IPR007627">
    <property type="entry name" value="RNA_pol_sigma70_r2"/>
</dbReference>
<evidence type="ECO:0000313" key="8">
    <source>
        <dbReference type="Proteomes" id="UP001202248"/>
    </source>
</evidence>
<proteinExistence type="inferred from homology"/>
<evidence type="ECO:0000313" key="7">
    <source>
        <dbReference type="EMBL" id="MCH5598392.1"/>
    </source>
</evidence>
<comment type="similarity">
    <text evidence="1">Belongs to the sigma-70 factor family. ECF subfamily.</text>
</comment>
<keyword evidence="4" id="KW-0804">Transcription</keyword>
<dbReference type="Proteomes" id="UP001202248">
    <property type="component" value="Unassembled WGS sequence"/>
</dbReference>
<dbReference type="InterPro" id="IPR039425">
    <property type="entry name" value="RNA_pol_sigma-70-like"/>
</dbReference>
<reference evidence="7 8" key="1">
    <citation type="submission" date="2022-02" db="EMBL/GenBank/DDBJ databases">
        <authorList>
            <person name="Min J."/>
        </authorList>
    </citation>
    <scope>NUCLEOTIDE SEQUENCE [LARGE SCALE GENOMIC DNA]</scope>
    <source>
        <strain evidence="7 8">GR10-1</strain>
    </source>
</reference>
<comment type="caution">
    <text evidence="7">The sequence shown here is derived from an EMBL/GenBank/DDBJ whole genome shotgun (WGS) entry which is preliminary data.</text>
</comment>
<dbReference type="Pfam" id="PF08281">
    <property type="entry name" value="Sigma70_r4_2"/>
    <property type="match status" value="1"/>
</dbReference>